<dbReference type="EMBL" id="JAIWYP010000004">
    <property type="protein sequence ID" value="KAH3835228.1"/>
    <property type="molecule type" value="Genomic_DNA"/>
</dbReference>
<organism evidence="2 3">
    <name type="scientific">Dreissena polymorpha</name>
    <name type="common">Zebra mussel</name>
    <name type="synonym">Mytilus polymorpha</name>
    <dbReference type="NCBI Taxonomy" id="45954"/>
    <lineage>
        <taxon>Eukaryota</taxon>
        <taxon>Metazoa</taxon>
        <taxon>Spiralia</taxon>
        <taxon>Lophotrochozoa</taxon>
        <taxon>Mollusca</taxon>
        <taxon>Bivalvia</taxon>
        <taxon>Autobranchia</taxon>
        <taxon>Heteroconchia</taxon>
        <taxon>Euheterodonta</taxon>
        <taxon>Imparidentia</taxon>
        <taxon>Neoheterodontei</taxon>
        <taxon>Myida</taxon>
        <taxon>Dreissenoidea</taxon>
        <taxon>Dreissenidae</taxon>
        <taxon>Dreissena</taxon>
    </lineage>
</organism>
<feature type="compositionally biased region" description="Basic and acidic residues" evidence="1">
    <location>
        <begin position="1"/>
        <end position="16"/>
    </location>
</feature>
<gene>
    <name evidence="2" type="ORF">DPMN_108576</name>
</gene>
<evidence type="ECO:0000313" key="2">
    <source>
        <dbReference type="EMBL" id="KAH3835228.1"/>
    </source>
</evidence>
<name>A0A9D4QL54_DREPO</name>
<feature type="region of interest" description="Disordered" evidence="1">
    <location>
        <begin position="1"/>
        <end position="32"/>
    </location>
</feature>
<dbReference type="AlphaFoldDB" id="A0A9D4QL54"/>
<keyword evidence="3" id="KW-1185">Reference proteome</keyword>
<reference evidence="2" key="2">
    <citation type="submission" date="2020-11" db="EMBL/GenBank/DDBJ databases">
        <authorList>
            <person name="McCartney M.A."/>
            <person name="Auch B."/>
            <person name="Kono T."/>
            <person name="Mallez S."/>
            <person name="Becker A."/>
            <person name="Gohl D.M."/>
            <person name="Silverstein K.A.T."/>
            <person name="Koren S."/>
            <person name="Bechman K.B."/>
            <person name="Herman A."/>
            <person name="Abrahante J.E."/>
            <person name="Garbe J."/>
        </authorList>
    </citation>
    <scope>NUCLEOTIDE SEQUENCE</scope>
    <source>
        <strain evidence="2">Duluth1</strain>
        <tissue evidence="2">Whole animal</tissue>
    </source>
</reference>
<sequence length="68" mass="7563">MTPESTRSHLAEDHHLKKDHHTQTSEPCTGKTVKVVGEMRMLNLTILGITESRWTGSGRSTSSALQLF</sequence>
<dbReference type="Proteomes" id="UP000828390">
    <property type="component" value="Unassembled WGS sequence"/>
</dbReference>
<evidence type="ECO:0000313" key="3">
    <source>
        <dbReference type="Proteomes" id="UP000828390"/>
    </source>
</evidence>
<evidence type="ECO:0000256" key="1">
    <source>
        <dbReference type="SAM" id="MobiDB-lite"/>
    </source>
</evidence>
<accession>A0A9D4QL54</accession>
<comment type="caution">
    <text evidence="2">The sequence shown here is derived from an EMBL/GenBank/DDBJ whole genome shotgun (WGS) entry which is preliminary data.</text>
</comment>
<reference evidence="2" key="1">
    <citation type="journal article" date="2019" name="bioRxiv">
        <title>The Genome of the Zebra Mussel, Dreissena polymorpha: A Resource for Invasive Species Research.</title>
        <authorList>
            <person name="McCartney M.A."/>
            <person name="Auch B."/>
            <person name="Kono T."/>
            <person name="Mallez S."/>
            <person name="Zhang Y."/>
            <person name="Obille A."/>
            <person name="Becker A."/>
            <person name="Abrahante J.E."/>
            <person name="Garbe J."/>
            <person name="Badalamenti J.P."/>
            <person name="Herman A."/>
            <person name="Mangelson H."/>
            <person name="Liachko I."/>
            <person name="Sullivan S."/>
            <person name="Sone E.D."/>
            <person name="Koren S."/>
            <person name="Silverstein K.A.T."/>
            <person name="Beckman K.B."/>
            <person name="Gohl D.M."/>
        </authorList>
    </citation>
    <scope>NUCLEOTIDE SEQUENCE</scope>
    <source>
        <strain evidence="2">Duluth1</strain>
        <tissue evidence="2">Whole animal</tissue>
    </source>
</reference>
<protein>
    <submittedName>
        <fullName evidence="2">Uncharacterized protein</fullName>
    </submittedName>
</protein>
<proteinExistence type="predicted"/>